<reference evidence="2" key="1">
    <citation type="submission" date="2014-03" db="EMBL/GenBank/DDBJ databases">
        <authorList>
            <person name="Aksoy S."/>
            <person name="Warren W."/>
            <person name="Wilson R.K."/>
        </authorList>
    </citation>
    <scope>NUCLEOTIDE SEQUENCE [LARGE SCALE GENOMIC DNA]</scope>
    <source>
        <strain evidence="2">IAEA</strain>
    </source>
</reference>
<proteinExistence type="predicted"/>
<dbReference type="VEuPathDB" id="VectorBase:GPAI038294"/>
<protein>
    <submittedName>
        <fullName evidence="1">Uncharacterized protein</fullName>
    </submittedName>
</protein>
<name>A0A1B0A985_GLOPL</name>
<dbReference type="Proteomes" id="UP000092445">
    <property type="component" value="Unassembled WGS sequence"/>
</dbReference>
<dbReference type="EnsemblMetazoa" id="GPAI038294-RA">
    <property type="protein sequence ID" value="GPAI038294-PA"/>
    <property type="gene ID" value="GPAI038294"/>
</dbReference>
<evidence type="ECO:0000313" key="2">
    <source>
        <dbReference type="Proteomes" id="UP000092445"/>
    </source>
</evidence>
<dbReference type="AlphaFoldDB" id="A0A1B0A985"/>
<keyword evidence="2" id="KW-1185">Reference proteome</keyword>
<organism evidence="1 2">
    <name type="scientific">Glossina pallidipes</name>
    <name type="common">Tsetse fly</name>
    <dbReference type="NCBI Taxonomy" id="7398"/>
    <lineage>
        <taxon>Eukaryota</taxon>
        <taxon>Metazoa</taxon>
        <taxon>Ecdysozoa</taxon>
        <taxon>Arthropoda</taxon>
        <taxon>Hexapoda</taxon>
        <taxon>Insecta</taxon>
        <taxon>Pterygota</taxon>
        <taxon>Neoptera</taxon>
        <taxon>Endopterygota</taxon>
        <taxon>Diptera</taxon>
        <taxon>Brachycera</taxon>
        <taxon>Muscomorpha</taxon>
        <taxon>Hippoboscoidea</taxon>
        <taxon>Glossinidae</taxon>
        <taxon>Glossina</taxon>
    </lineage>
</organism>
<reference evidence="1" key="2">
    <citation type="submission" date="2020-05" db="UniProtKB">
        <authorList>
            <consortium name="EnsemblMetazoa"/>
        </authorList>
    </citation>
    <scope>IDENTIFICATION</scope>
    <source>
        <strain evidence="1">IAEA</strain>
    </source>
</reference>
<accession>A0A1B0A985</accession>
<evidence type="ECO:0000313" key="1">
    <source>
        <dbReference type="EnsemblMetazoa" id="GPAI038294-PA"/>
    </source>
</evidence>
<sequence>MKISLSFRKMPDTRAMFLHLKNVFLQCNDESMSRLDLISNTLCLTSSVVTRWFSLLLSLSANSLPAAMFQQTCLLSRATSQDTYAAVC</sequence>